<comment type="caution">
    <text evidence="4">The sequence shown here is derived from an EMBL/GenBank/DDBJ whole genome shotgun (WGS) entry which is preliminary data.</text>
</comment>
<dbReference type="SUPFAM" id="SSF54001">
    <property type="entry name" value="Cysteine proteinases"/>
    <property type="match status" value="1"/>
</dbReference>
<feature type="region of interest" description="Disordered" evidence="1">
    <location>
        <begin position="288"/>
        <end position="321"/>
    </location>
</feature>
<dbReference type="InterPro" id="IPR021878">
    <property type="entry name" value="TgpA_N"/>
</dbReference>
<accession>A0ABW1KGQ8</accession>
<gene>
    <name evidence="4" type="ORF">ACFP2T_32715</name>
</gene>
<feature type="transmembrane region" description="Helical" evidence="2">
    <location>
        <begin position="142"/>
        <end position="161"/>
    </location>
</feature>
<dbReference type="Gene3D" id="3.10.620.30">
    <property type="match status" value="1"/>
</dbReference>
<feature type="compositionally biased region" description="Low complexity" evidence="1">
    <location>
        <begin position="288"/>
        <end position="304"/>
    </location>
</feature>
<dbReference type="InterPro" id="IPR002931">
    <property type="entry name" value="Transglutaminase-like"/>
</dbReference>
<dbReference type="Pfam" id="PF11992">
    <property type="entry name" value="TgpA_N"/>
    <property type="match status" value="1"/>
</dbReference>
<feature type="compositionally biased region" description="Basic and acidic residues" evidence="1">
    <location>
        <begin position="582"/>
        <end position="592"/>
    </location>
</feature>
<feature type="region of interest" description="Disordered" evidence="1">
    <location>
        <begin position="184"/>
        <end position="204"/>
    </location>
</feature>
<dbReference type="SMART" id="SM00460">
    <property type="entry name" value="TGc"/>
    <property type="match status" value="1"/>
</dbReference>
<dbReference type="InterPro" id="IPR038765">
    <property type="entry name" value="Papain-like_cys_pep_sf"/>
</dbReference>
<feature type="transmembrane region" description="Helical" evidence="2">
    <location>
        <begin position="214"/>
        <end position="237"/>
    </location>
</feature>
<organism evidence="4 5">
    <name type="scientific">Plantactinospora solaniradicis</name>
    <dbReference type="NCBI Taxonomy" id="1723736"/>
    <lineage>
        <taxon>Bacteria</taxon>
        <taxon>Bacillati</taxon>
        <taxon>Actinomycetota</taxon>
        <taxon>Actinomycetes</taxon>
        <taxon>Micromonosporales</taxon>
        <taxon>Micromonosporaceae</taxon>
        <taxon>Plantactinospora</taxon>
    </lineage>
</organism>
<reference evidence="5" key="1">
    <citation type="journal article" date="2019" name="Int. J. Syst. Evol. Microbiol.">
        <title>The Global Catalogue of Microorganisms (GCM) 10K type strain sequencing project: providing services to taxonomists for standard genome sequencing and annotation.</title>
        <authorList>
            <consortium name="The Broad Institute Genomics Platform"/>
            <consortium name="The Broad Institute Genome Sequencing Center for Infectious Disease"/>
            <person name="Wu L."/>
            <person name="Ma J."/>
        </authorList>
    </citation>
    <scope>NUCLEOTIDE SEQUENCE [LARGE SCALE GENOMIC DNA]</scope>
    <source>
        <strain evidence="5">ZS-35-S2</strain>
    </source>
</reference>
<keyword evidence="2" id="KW-1133">Transmembrane helix</keyword>
<dbReference type="EMBL" id="JBHSPR010000037">
    <property type="protein sequence ID" value="MFC6020921.1"/>
    <property type="molecule type" value="Genomic_DNA"/>
</dbReference>
<feature type="compositionally biased region" description="Low complexity" evidence="1">
    <location>
        <begin position="605"/>
        <end position="620"/>
    </location>
</feature>
<feature type="region of interest" description="Disordered" evidence="1">
    <location>
        <begin position="572"/>
        <end position="629"/>
    </location>
</feature>
<protein>
    <submittedName>
        <fullName evidence="4">DUF3488 and transglutaminase-like domain-containing protein</fullName>
    </submittedName>
</protein>
<feature type="transmembrane region" description="Helical" evidence="2">
    <location>
        <begin position="630"/>
        <end position="653"/>
    </location>
</feature>
<name>A0ABW1KGQ8_9ACTN</name>
<proteinExistence type="predicted"/>
<evidence type="ECO:0000256" key="2">
    <source>
        <dbReference type="SAM" id="Phobius"/>
    </source>
</evidence>
<feature type="region of interest" description="Disordered" evidence="1">
    <location>
        <begin position="698"/>
        <end position="742"/>
    </location>
</feature>
<keyword evidence="2" id="KW-0812">Transmembrane</keyword>
<keyword evidence="5" id="KW-1185">Reference proteome</keyword>
<dbReference type="InterPro" id="IPR052901">
    <property type="entry name" value="Bact_TGase-like"/>
</dbReference>
<feature type="domain" description="Transglutaminase-like" evidence="3">
    <location>
        <begin position="509"/>
        <end position="575"/>
    </location>
</feature>
<feature type="transmembrane region" description="Helical" evidence="2">
    <location>
        <begin position="33"/>
        <end position="52"/>
    </location>
</feature>
<feature type="transmembrane region" description="Helical" evidence="2">
    <location>
        <begin position="167"/>
        <end position="185"/>
    </location>
</feature>
<feature type="compositionally biased region" description="Acidic residues" evidence="1">
    <location>
        <begin position="305"/>
        <end position="317"/>
    </location>
</feature>
<dbReference type="Pfam" id="PF01841">
    <property type="entry name" value="Transglut_core"/>
    <property type="match status" value="1"/>
</dbReference>
<evidence type="ECO:0000259" key="3">
    <source>
        <dbReference type="SMART" id="SM00460"/>
    </source>
</evidence>
<sequence length="806" mass="83550">MVRLLRALPVPLALIAMIGLAGAVLGRVYADPLLTQLVLGAAVGSVGVSLAARRLPSWLVAPLSVGALLGYTAFALWFTAQRADLPGALGDVAADAARNGIPRLLTALIPVEPMPDTVIVPLVTAWLAGLAGAEVGIRASRVLLGLVAPAGLYAGALYVVGPNAEPTIWPTLAFATAGAVALAAGGRPSQPPPGSPDPGSELPPAVRATMRLRLLAGTAAGLALVVGLAALLAPLVARQVGTTPVDPRRYVQPPQVDSLDENPLIRISGWALSPDQKLLDVTTAGVPAAAGPATGAPDGGAEPTPDADEAPAEPDPVEELKQPAGVRIRLAVLNDYDGVTWRVGATYRNAGRVLPAVESVPDVRTERVEQQIIIDGLTGRLLPAVPTPREVTGARVAYDQSSGTMIRPEGLKSGLAYSVTSVRERPDYDLLPAANVPSGDAVARFLRVEAGAPEQLQRLATQLAEDNGAPYGRAAAIESFLAEHYRVVPDAPSGHAYPNLNFFLFGPSNGGGQRGTSEQFAASFAVLARMMGLPSRVVVGFQSSTGSGPVRAADALAWPEVLFDGLGWVPFNPLPKPNTKPRPVEEDFKPEPEDPTPPPDEATETAEPTPSGTPGPAAAPNRRGGLGTPVVVGGGTGGLLLLLTGLAVVVVSLRRAQRRRRLADGSPAQRIYGAWREVTDALRLAGRPVPNHLAATEVAEHARSSGQGPTAPSAPTGPAGSGDGVPAPADPTDPTRPGTLRRAVPPIDDLAVLVNLAAFAPGNATDDQARQAADLALTYAGELRADRPWWRRVLWSLHPGPLRWRS</sequence>
<evidence type="ECO:0000256" key="1">
    <source>
        <dbReference type="SAM" id="MobiDB-lite"/>
    </source>
</evidence>
<evidence type="ECO:0000313" key="4">
    <source>
        <dbReference type="EMBL" id="MFC6020921.1"/>
    </source>
</evidence>
<feature type="transmembrane region" description="Helical" evidence="2">
    <location>
        <begin position="118"/>
        <end position="135"/>
    </location>
</feature>
<feature type="compositionally biased region" description="Low complexity" evidence="1">
    <location>
        <begin position="708"/>
        <end position="738"/>
    </location>
</feature>
<dbReference type="PANTHER" id="PTHR42736:SF1">
    <property type="entry name" value="PROTEIN-GLUTAMINE GAMMA-GLUTAMYLTRANSFERASE"/>
    <property type="match status" value="1"/>
</dbReference>
<evidence type="ECO:0000313" key="5">
    <source>
        <dbReference type="Proteomes" id="UP001596203"/>
    </source>
</evidence>
<feature type="transmembrane region" description="Helical" evidence="2">
    <location>
        <begin position="59"/>
        <end position="80"/>
    </location>
</feature>
<keyword evidence="2" id="KW-0472">Membrane</keyword>
<dbReference type="PANTHER" id="PTHR42736">
    <property type="entry name" value="PROTEIN-GLUTAMINE GAMMA-GLUTAMYLTRANSFERASE"/>
    <property type="match status" value="1"/>
</dbReference>
<dbReference type="RefSeq" id="WP_377428610.1">
    <property type="nucleotide sequence ID" value="NZ_JBHSPR010000037.1"/>
</dbReference>
<dbReference type="Proteomes" id="UP001596203">
    <property type="component" value="Unassembled WGS sequence"/>
</dbReference>